<organism evidence="2 3">
    <name type="scientific">Hermanssonia centrifuga</name>
    <dbReference type="NCBI Taxonomy" id="98765"/>
    <lineage>
        <taxon>Eukaryota</taxon>
        <taxon>Fungi</taxon>
        <taxon>Dikarya</taxon>
        <taxon>Basidiomycota</taxon>
        <taxon>Agaricomycotina</taxon>
        <taxon>Agaricomycetes</taxon>
        <taxon>Polyporales</taxon>
        <taxon>Meruliaceae</taxon>
        <taxon>Hermanssonia</taxon>
    </lineage>
</organism>
<accession>A0A2R6NUD7</accession>
<evidence type="ECO:0000256" key="1">
    <source>
        <dbReference type="SAM" id="MobiDB-lite"/>
    </source>
</evidence>
<evidence type="ECO:0000313" key="2">
    <source>
        <dbReference type="EMBL" id="PSR76807.1"/>
    </source>
</evidence>
<dbReference type="AlphaFoldDB" id="A0A2R6NUD7"/>
<name>A0A2R6NUD7_9APHY</name>
<evidence type="ECO:0000313" key="3">
    <source>
        <dbReference type="Proteomes" id="UP000186601"/>
    </source>
</evidence>
<gene>
    <name evidence="2" type="ORF">PHLCEN_2v8188</name>
</gene>
<sequence length="98" mass="10037">MRETSVKILTALFPVGAGGATGGLLLPAEGDKGTEDEDGDPGGRDEEAGGRDRDTGGKAEDTGDKDSEDAGGKDEDAGGKDEESKERLLEDVMTTLPV</sequence>
<reference evidence="2 3" key="1">
    <citation type="submission" date="2018-02" db="EMBL/GenBank/DDBJ databases">
        <title>Genome sequence of the basidiomycete white-rot fungus Phlebia centrifuga.</title>
        <authorList>
            <person name="Granchi Z."/>
            <person name="Peng M."/>
            <person name="de Vries R.P."/>
            <person name="Hilden K."/>
            <person name="Makela M.R."/>
            <person name="Grigoriev I."/>
            <person name="Riley R."/>
        </authorList>
    </citation>
    <scope>NUCLEOTIDE SEQUENCE [LARGE SCALE GENOMIC DNA]</scope>
    <source>
        <strain evidence="2 3">FBCC195</strain>
    </source>
</reference>
<dbReference type="Proteomes" id="UP000186601">
    <property type="component" value="Unassembled WGS sequence"/>
</dbReference>
<proteinExistence type="predicted"/>
<protein>
    <submittedName>
        <fullName evidence="2">Uncharacterized protein</fullName>
    </submittedName>
</protein>
<dbReference type="EMBL" id="MLYV02000834">
    <property type="protein sequence ID" value="PSR76807.1"/>
    <property type="molecule type" value="Genomic_DNA"/>
</dbReference>
<feature type="compositionally biased region" description="Basic and acidic residues" evidence="1">
    <location>
        <begin position="41"/>
        <end position="90"/>
    </location>
</feature>
<feature type="region of interest" description="Disordered" evidence="1">
    <location>
        <begin position="16"/>
        <end position="98"/>
    </location>
</feature>
<keyword evidence="3" id="KW-1185">Reference proteome</keyword>
<comment type="caution">
    <text evidence="2">The sequence shown here is derived from an EMBL/GenBank/DDBJ whole genome shotgun (WGS) entry which is preliminary data.</text>
</comment>